<organism evidence="1 2">
    <name type="scientific">Pseudonocardia hierapolitana</name>
    <dbReference type="NCBI Taxonomy" id="1128676"/>
    <lineage>
        <taxon>Bacteria</taxon>
        <taxon>Bacillati</taxon>
        <taxon>Actinomycetota</taxon>
        <taxon>Actinomycetes</taxon>
        <taxon>Pseudonocardiales</taxon>
        <taxon>Pseudonocardiaceae</taxon>
        <taxon>Pseudonocardia</taxon>
    </lineage>
</organism>
<comment type="caution">
    <text evidence="1">The sequence shown here is derived from an EMBL/GenBank/DDBJ whole genome shotgun (WGS) entry which is preliminary data.</text>
</comment>
<gene>
    <name evidence="1" type="ORF">FHX44_111026</name>
</gene>
<evidence type="ECO:0000313" key="1">
    <source>
        <dbReference type="EMBL" id="TWF75142.1"/>
    </source>
</evidence>
<dbReference type="RefSeq" id="WP_212612336.1">
    <property type="nucleotide sequence ID" value="NZ_VIWU01000001.1"/>
</dbReference>
<accession>A0A561SK01</accession>
<dbReference type="AlphaFoldDB" id="A0A561SK01"/>
<protein>
    <recommendedName>
        <fullName evidence="3">Flavodoxin-like protein</fullName>
    </recommendedName>
</protein>
<name>A0A561SK01_9PSEU</name>
<sequence>MRALVVVESVFGNTRRIAEEVAHGLAEGPLREGELARTRNCGADVARAATAVTDAV</sequence>
<evidence type="ECO:0000313" key="2">
    <source>
        <dbReference type="Proteomes" id="UP000321261"/>
    </source>
</evidence>
<reference evidence="1 2" key="1">
    <citation type="submission" date="2019-06" db="EMBL/GenBank/DDBJ databases">
        <title>Sequencing the genomes of 1000 actinobacteria strains.</title>
        <authorList>
            <person name="Klenk H.-P."/>
        </authorList>
    </citation>
    <scope>NUCLEOTIDE SEQUENCE [LARGE SCALE GENOMIC DNA]</scope>
    <source>
        <strain evidence="1 2">DSM 45671</strain>
    </source>
</reference>
<evidence type="ECO:0008006" key="3">
    <source>
        <dbReference type="Google" id="ProtNLM"/>
    </source>
</evidence>
<dbReference type="Proteomes" id="UP000321261">
    <property type="component" value="Unassembled WGS sequence"/>
</dbReference>
<proteinExistence type="predicted"/>
<keyword evidence="2" id="KW-1185">Reference proteome</keyword>
<dbReference type="EMBL" id="VIWU01000001">
    <property type="protein sequence ID" value="TWF75142.1"/>
    <property type="molecule type" value="Genomic_DNA"/>
</dbReference>